<sequence>MISENTVNIHEKDICRMLDEFFQPGRYTDLAPNGLLLSNAQVIDKVYTATFSSEEVLGKLRRQGAHDCLLFTHHPGAQHPESEPPVYFSDRDKHYMKENRISHYSMHLPLDQLGPYAPGIALAGEMELTPYSSFFEEGGAMMGVICTGPFQTVQQVLDKTELVVEHKCRLYQYGEENLQDGKIALVAGGCEGADIYEKLRKAGVRLFVTGVGTKEADWFAPSHEAARQQGVSILAAGHYSTEKFALKSVCRFFEERGLKAEFIEETPLLMDL</sequence>
<dbReference type="SUPFAM" id="SSF102705">
    <property type="entry name" value="NIF3 (NGG1p interacting factor 3)-like"/>
    <property type="match status" value="1"/>
</dbReference>
<comment type="similarity">
    <text evidence="1">Belongs to the GTP cyclohydrolase I type 2/NIF3 family.</text>
</comment>
<gene>
    <name evidence="5" type="ORF">D0435_14645</name>
</gene>
<evidence type="ECO:0000256" key="4">
    <source>
        <dbReference type="PIRSR" id="PIRSR602678-1"/>
    </source>
</evidence>
<keyword evidence="6" id="KW-1185">Reference proteome</keyword>
<proteinExistence type="inferred from homology"/>
<evidence type="ECO:0000256" key="3">
    <source>
        <dbReference type="ARBA" id="ARBA00022723"/>
    </source>
</evidence>
<name>A0A845QP97_9FIRM</name>
<dbReference type="InterPro" id="IPR002678">
    <property type="entry name" value="DUF34/NIF3"/>
</dbReference>
<dbReference type="RefSeq" id="WP_160203167.1">
    <property type="nucleotide sequence ID" value="NZ_QXWK01000040.1"/>
</dbReference>
<dbReference type="Pfam" id="PF01784">
    <property type="entry name" value="DUF34_NIF3"/>
    <property type="match status" value="1"/>
</dbReference>
<evidence type="ECO:0000256" key="1">
    <source>
        <dbReference type="ARBA" id="ARBA00006964"/>
    </source>
</evidence>
<evidence type="ECO:0000313" key="5">
    <source>
        <dbReference type="EMBL" id="NBH62881.1"/>
    </source>
</evidence>
<dbReference type="EMBL" id="QXWK01000040">
    <property type="protein sequence ID" value="NBH62881.1"/>
    <property type="molecule type" value="Genomic_DNA"/>
</dbReference>
<protein>
    <recommendedName>
        <fullName evidence="2">GTP cyclohydrolase 1 type 2 homolog</fullName>
    </recommendedName>
</protein>
<reference evidence="5 6" key="1">
    <citation type="submission" date="2018-08" db="EMBL/GenBank/DDBJ databases">
        <title>Murine metabolic-syndrome-specific gut microbial biobank.</title>
        <authorList>
            <person name="Liu C."/>
        </authorList>
    </citation>
    <scope>NUCLEOTIDE SEQUENCE [LARGE SCALE GENOMIC DNA]</scope>
    <source>
        <strain evidence="5 6">28</strain>
    </source>
</reference>
<dbReference type="PANTHER" id="PTHR13799">
    <property type="entry name" value="NGG1 INTERACTING FACTOR 3"/>
    <property type="match status" value="1"/>
</dbReference>
<dbReference type="GO" id="GO:0046872">
    <property type="term" value="F:metal ion binding"/>
    <property type="evidence" value="ECO:0007669"/>
    <property type="project" value="UniProtKB-KW"/>
</dbReference>
<organism evidence="5 6">
    <name type="scientific">Anaerotruncus colihominis</name>
    <dbReference type="NCBI Taxonomy" id="169435"/>
    <lineage>
        <taxon>Bacteria</taxon>
        <taxon>Bacillati</taxon>
        <taxon>Bacillota</taxon>
        <taxon>Clostridia</taxon>
        <taxon>Eubacteriales</taxon>
        <taxon>Oscillospiraceae</taxon>
        <taxon>Anaerotruncus</taxon>
    </lineage>
</organism>
<keyword evidence="3 4" id="KW-0479">Metal-binding</keyword>
<dbReference type="GO" id="GO:0005737">
    <property type="term" value="C:cytoplasm"/>
    <property type="evidence" value="ECO:0007669"/>
    <property type="project" value="TreeGrafter"/>
</dbReference>
<comment type="caution">
    <text evidence="5">The sequence shown here is derived from an EMBL/GenBank/DDBJ whole genome shotgun (WGS) entry which is preliminary data.</text>
</comment>
<feature type="binding site" evidence="4">
    <location>
        <position position="74"/>
    </location>
    <ligand>
        <name>a divalent metal cation</name>
        <dbReference type="ChEBI" id="CHEBI:60240"/>
        <label>1</label>
    </ligand>
</feature>
<dbReference type="Gene3D" id="3.40.1390.30">
    <property type="entry name" value="NIF3 (NGG1p interacting factor 3)-like"/>
    <property type="match status" value="2"/>
</dbReference>
<dbReference type="Proteomes" id="UP000446866">
    <property type="component" value="Unassembled WGS sequence"/>
</dbReference>
<dbReference type="PANTHER" id="PTHR13799:SF14">
    <property type="entry name" value="GTP CYCLOHYDROLASE 1 TYPE 2 HOMOLOG"/>
    <property type="match status" value="1"/>
</dbReference>
<feature type="binding site" evidence="4">
    <location>
        <position position="242"/>
    </location>
    <ligand>
        <name>a divalent metal cation</name>
        <dbReference type="ChEBI" id="CHEBI:60240"/>
        <label>1</label>
    </ligand>
</feature>
<feature type="binding site" evidence="4">
    <location>
        <position position="73"/>
    </location>
    <ligand>
        <name>a divalent metal cation</name>
        <dbReference type="ChEBI" id="CHEBI:60240"/>
        <label>1</label>
    </ligand>
</feature>
<evidence type="ECO:0000256" key="2">
    <source>
        <dbReference type="ARBA" id="ARBA00022112"/>
    </source>
</evidence>
<accession>A0A845QP97</accession>
<feature type="binding site" evidence="4">
    <location>
        <position position="111"/>
    </location>
    <ligand>
        <name>a divalent metal cation</name>
        <dbReference type="ChEBI" id="CHEBI:60240"/>
        <label>1</label>
    </ligand>
</feature>
<feature type="binding site" evidence="4">
    <location>
        <position position="238"/>
    </location>
    <ligand>
        <name>a divalent metal cation</name>
        <dbReference type="ChEBI" id="CHEBI:60240"/>
        <label>1</label>
    </ligand>
</feature>
<dbReference type="InterPro" id="IPR036069">
    <property type="entry name" value="DUF34/NIF3_sf"/>
</dbReference>
<dbReference type="AlphaFoldDB" id="A0A845QP97"/>
<evidence type="ECO:0000313" key="6">
    <source>
        <dbReference type="Proteomes" id="UP000446866"/>
    </source>
</evidence>